<dbReference type="EMBL" id="JAQMWT010000336">
    <property type="protein sequence ID" value="KAJ8604241.1"/>
    <property type="molecule type" value="Genomic_DNA"/>
</dbReference>
<proteinExistence type="predicted"/>
<dbReference type="PANTHER" id="PTHR33271">
    <property type="entry name" value="OS04G0445200 PROTEIN"/>
    <property type="match status" value="1"/>
</dbReference>
<evidence type="ECO:0000259" key="1">
    <source>
        <dbReference type="Pfam" id="PF05899"/>
    </source>
</evidence>
<dbReference type="InterPro" id="IPR008579">
    <property type="entry name" value="UGlyAH_Cupin_dom"/>
</dbReference>
<organism evidence="2 3">
    <name type="scientific">Chrysophaeum taylorii</name>
    <dbReference type="NCBI Taxonomy" id="2483200"/>
    <lineage>
        <taxon>Eukaryota</taxon>
        <taxon>Sar</taxon>
        <taxon>Stramenopiles</taxon>
        <taxon>Ochrophyta</taxon>
        <taxon>Pelagophyceae</taxon>
        <taxon>Pelagomonadales</taxon>
        <taxon>Pelagomonadaceae</taxon>
        <taxon>Chrysophaeum</taxon>
    </lineage>
</organism>
<dbReference type="PANTHER" id="PTHR33271:SF22">
    <property type="entry name" value="OS04G0445200 PROTEIN"/>
    <property type="match status" value="1"/>
</dbReference>
<dbReference type="Proteomes" id="UP001230188">
    <property type="component" value="Unassembled WGS sequence"/>
</dbReference>
<comment type="caution">
    <text evidence="2">The sequence shown here is derived from an EMBL/GenBank/DDBJ whole genome shotgun (WGS) entry which is preliminary data.</text>
</comment>
<dbReference type="Gene3D" id="2.60.120.10">
    <property type="entry name" value="Jelly Rolls"/>
    <property type="match status" value="1"/>
</dbReference>
<keyword evidence="3" id="KW-1185">Reference proteome</keyword>
<dbReference type="Pfam" id="PF05899">
    <property type="entry name" value="Cupin_3"/>
    <property type="match status" value="1"/>
</dbReference>
<evidence type="ECO:0000313" key="2">
    <source>
        <dbReference type="EMBL" id="KAJ8604241.1"/>
    </source>
</evidence>
<name>A0AAD7UF02_9STRA</name>
<dbReference type="SUPFAM" id="SSF51182">
    <property type="entry name" value="RmlC-like cupins"/>
    <property type="match status" value="1"/>
</dbReference>
<dbReference type="InterPro" id="IPR011051">
    <property type="entry name" value="RmlC_Cupin_sf"/>
</dbReference>
<sequence length="140" mass="16017">MLFFFSVLAGLKQQARPKTALRFELVGFPRDEPIDVVRQPEQAWLEEKGVFGWDTWTADSDESWGYTSAEQCYVLEGEATIVPDDDRAPVTLTKGDFARLPAGLQCTWEVKAPLKKHVLYELLDDGWPTTWQPEDEDDDH</sequence>
<accession>A0AAD7UF02</accession>
<protein>
    <recommendedName>
        <fullName evidence="1">(S)-ureidoglycine aminohydrolase cupin domain-containing protein</fullName>
    </recommendedName>
</protein>
<evidence type="ECO:0000313" key="3">
    <source>
        <dbReference type="Proteomes" id="UP001230188"/>
    </source>
</evidence>
<feature type="domain" description="(S)-ureidoglycine aminohydrolase cupin" evidence="1">
    <location>
        <begin position="46"/>
        <end position="117"/>
    </location>
</feature>
<gene>
    <name evidence="2" type="ORF">CTAYLR_009229</name>
</gene>
<dbReference type="AlphaFoldDB" id="A0AAD7UF02"/>
<reference evidence="2" key="1">
    <citation type="submission" date="2023-01" db="EMBL/GenBank/DDBJ databases">
        <title>Metagenome sequencing of chrysophaentin producing Chrysophaeum taylorii.</title>
        <authorList>
            <person name="Davison J."/>
            <person name="Bewley C."/>
        </authorList>
    </citation>
    <scope>NUCLEOTIDE SEQUENCE</scope>
    <source>
        <strain evidence="2">NIES-1699</strain>
    </source>
</reference>
<dbReference type="InterPro" id="IPR014710">
    <property type="entry name" value="RmlC-like_jellyroll"/>
</dbReference>